<name>X6P2N5_RETFI</name>
<feature type="non-terminal residue" evidence="3">
    <location>
        <position position="1"/>
    </location>
</feature>
<dbReference type="Gene3D" id="3.40.630.10">
    <property type="entry name" value="Zn peptidases"/>
    <property type="match status" value="1"/>
</dbReference>
<proteinExistence type="predicted"/>
<dbReference type="GO" id="GO:0004177">
    <property type="term" value="F:aminopeptidase activity"/>
    <property type="evidence" value="ECO:0007669"/>
    <property type="project" value="UniProtKB-KW"/>
</dbReference>
<dbReference type="Pfam" id="PF02127">
    <property type="entry name" value="Peptidase_M18"/>
    <property type="match status" value="1"/>
</dbReference>
<keyword evidence="3" id="KW-0031">Aminopeptidase</keyword>
<accession>X6P2N5</accession>
<keyword evidence="4" id="KW-1185">Reference proteome</keyword>
<dbReference type="Proteomes" id="UP000023152">
    <property type="component" value="Unassembled WGS sequence"/>
</dbReference>
<dbReference type="PANTHER" id="PTHR28570">
    <property type="entry name" value="ASPARTYL AMINOPEPTIDASE"/>
    <property type="match status" value="1"/>
</dbReference>
<dbReference type="AlphaFoldDB" id="X6P2N5"/>
<dbReference type="EMBL" id="ASPP01004176">
    <property type="protein sequence ID" value="ETO32481.1"/>
    <property type="molecule type" value="Genomic_DNA"/>
</dbReference>
<dbReference type="GO" id="GO:0008270">
    <property type="term" value="F:zinc ion binding"/>
    <property type="evidence" value="ECO:0007669"/>
    <property type="project" value="InterPro"/>
</dbReference>
<evidence type="ECO:0000256" key="1">
    <source>
        <dbReference type="ARBA" id="ARBA00001335"/>
    </source>
</evidence>
<evidence type="ECO:0000313" key="3">
    <source>
        <dbReference type="EMBL" id="ETO32481.1"/>
    </source>
</evidence>
<sequence>CWPLNLLRNQIKLLCVFYFLKKIKCKDNEPLNCYVFTHFLHCDGIQFNDSTKSPMNEDCHPMLLKLLAKELNVDPEQIHDFELYLYDTHKSCLGGALNEFIYSARLDNLTSCFVACGHCCKQTAPTALPAKQTSVYWHALTMRKLAPNPTAALLPICC</sequence>
<comment type="caution">
    <text evidence="3">The sequence shown here is derived from an EMBL/GenBank/DDBJ whole genome shotgun (WGS) entry which is preliminary data.</text>
</comment>
<comment type="catalytic activity">
    <reaction evidence="1">
        <text>Release of an N-terminal aspartate or glutamate from a peptide, with a preference for aspartate.</text>
        <dbReference type="EC" id="3.4.11.21"/>
    </reaction>
</comment>
<evidence type="ECO:0000256" key="2">
    <source>
        <dbReference type="ARBA" id="ARBA00011965"/>
    </source>
</evidence>
<organism evidence="3 4">
    <name type="scientific">Reticulomyxa filosa</name>
    <dbReference type="NCBI Taxonomy" id="46433"/>
    <lineage>
        <taxon>Eukaryota</taxon>
        <taxon>Sar</taxon>
        <taxon>Rhizaria</taxon>
        <taxon>Retaria</taxon>
        <taxon>Foraminifera</taxon>
        <taxon>Monothalamids</taxon>
        <taxon>Reticulomyxidae</taxon>
        <taxon>Reticulomyxa</taxon>
    </lineage>
</organism>
<dbReference type="EC" id="3.4.11.21" evidence="2"/>
<gene>
    <name evidence="3" type="ORF">RFI_04636</name>
</gene>
<dbReference type="SUPFAM" id="SSF53187">
    <property type="entry name" value="Zn-dependent exopeptidases"/>
    <property type="match status" value="1"/>
</dbReference>
<dbReference type="MEROPS" id="M18.A02"/>
<keyword evidence="3" id="KW-0378">Hydrolase</keyword>
<protein>
    <recommendedName>
        <fullName evidence="2">aspartyl aminopeptidase</fullName>
        <ecNumber evidence="2">3.4.11.21</ecNumber>
    </recommendedName>
</protein>
<reference evidence="3 4" key="1">
    <citation type="journal article" date="2013" name="Curr. Biol.">
        <title>The Genome of the Foraminiferan Reticulomyxa filosa.</title>
        <authorList>
            <person name="Glockner G."/>
            <person name="Hulsmann N."/>
            <person name="Schleicher M."/>
            <person name="Noegel A.A."/>
            <person name="Eichinger L."/>
            <person name="Gallinger C."/>
            <person name="Pawlowski J."/>
            <person name="Sierra R."/>
            <person name="Euteneuer U."/>
            <person name="Pillet L."/>
            <person name="Moustafa A."/>
            <person name="Platzer M."/>
            <person name="Groth M."/>
            <person name="Szafranski K."/>
            <person name="Schliwa M."/>
        </authorList>
    </citation>
    <scope>NUCLEOTIDE SEQUENCE [LARGE SCALE GENOMIC DNA]</scope>
</reference>
<dbReference type="GO" id="GO:0006508">
    <property type="term" value="P:proteolysis"/>
    <property type="evidence" value="ECO:0007669"/>
    <property type="project" value="InterPro"/>
</dbReference>
<dbReference type="OrthoDB" id="9880441at2759"/>
<keyword evidence="3" id="KW-0645">Protease</keyword>
<dbReference type="PANTHER" id="PTHR28570:SF3">
    <property type="entry name" value="ASPARTYL AMINOPEPTIDASE"/>
    <property type="match status" value="1"/>
</dbReference>
<evidence type="ECO:0000313" key="4">
    <source>
        <dbReference type="Proteomes" id="UP000023152"/>
    </source>
</evidence>
<dbReference type="InterPro" id="IPR001948">
    <property type="entry name" value="Peptidase_M18"/>
</dbReference>